<dbReference type="InterPro" id="IPR029068">
    <property type="entry name" value="Glyas_Bleomycin-R_OHBP_Dase"/>
</dbReference>
<gene>
    <name evidence="2" type="ORF">ACFSKQ_10740</name>
</gene>
<accession>A0ABW5CL33</accession>
<dbReference type="EMBL" id="JBHUIJ010000013">
    <property type="protein sequence ID" value="MFD2237934.1"/>
    <property type="molecule type" value="Genomic_DNA"/>
</dbReference>
<proteinExistence type="predicted"/>
<evidence type="ECO:0000313" key="2">
    <source>
        <dbReference type="EMBL" id="MFD2237934.1"/>
    </source>
</evidence>
<feature type="domain" description="Glyoxalase-like" evidence="1">
    <location>
        <begin position="7"/>
        <end position="165"/>
    </location>
</feature>
<name>A0ABW5CL33_9HYPH</name>
<evidence type="ECO:0000259" key="1">
    <source>
        <dbReference type="Pfam" id="PF13468"/>
    </source>
</evidence>
<comment type="caution">
    <text evidence="2">The sequence shown here is derived from an EMBL/GenBank/DDBJ whole genome shotgun (WGS) entry which is preliminary data.</text>
</comment>
<dbReference type="Gene3D" id="3.10.180.10">
    <property type="entry name" value="2,3-Dihydroxybiphenyl 1,2-Dioxygenase, domain 1"/>
    <property type="match status" value="1"/>
</dbReference>
<sequence>MSIRLPVDHLVALVPSLERARAAFAESGFTLTPTACHSEAMGTANSCIMLPGAYVELMGIVAPTPANEGWRTLLRAGPGLRGIALRSGDVARTAAMLARRGIDAEPARTFSRPMAEGELRFSVIRLPRASTPGLQCLFCQHHTPALVWTQGAMAHANGASRILSAAFPGSTALTHLASEEAGDVAVADEPEGRITIEMRQSLSSEHKAAIAREAGIHIDESLIP</sequence>
<evidence type="ECO:0000313" key="3">
    <source>
        <dbReference type="Proteomes" id="UP001597371"/>
    </source>
</evidence>
<dbReference type="Pfam" id="PF13468">
    <property type="entry name" value="Glyoxalase_3"/>
    <property type="match status" value="1"/>
</dbReference>
<dbReference type="PANTHER" id="PTHR40265:SF1">
    <property type="entry name" value="GLYOXALASE-LIKE DOMAIN-CONTAINING PROTEIN"/>
    <property type="match status" value="1"/>
</dbReference>
<dbReference type="Proteomes" id="UP001597371">
    <property type="component" value="Unassembled WGS sequence"/>
</dbReference>
<dbReference type="PANTHER" id="PTHR40265">
    <property type="entry name" value="BLL2707 PROTEIN"/>
    <property type="match status" value="1"/>
</dbReference>
<dbReference type="InterPro" id="IPR025870">
    <property type="entry name" value="Glyoxalase-like_dom"/>
</dbReference>
<protein>
    <submittedName>
        <fullName evidence="2">VOC family protein</fullName>
    </submittedName>
</protein>
<dbReference type="SUPFAM" id="SSF54593">
    <property type="entry name" value="Glyoxalase/Bleomycin resistance protein/Dihydroxybiphenyl dioxygenase"/>
    <property type="match status" value="1"/>
</dbReference>
<reference evidence="3" key="1">
    <citation type="journal article" date="2019" name="Int. J. Syst. Evol. Microbiol.">
        <title>The Global Catalogue of Microorganisms (GCM) 10K type strain sequencing project: providing services to taxonomists for standard genome sequencing and annotation.</title>
        <authorList>
            <consortium name="The Broad Institute Genomics Platform"/>
            <consortium name="The Broad Institute Genome Sequencing Center for Infectious Disease"/>
            <person name="Wu L."/>
            <person name="Ma J."/>
        </authorList>
    </citation>
    <scope>NUCLEOTIDE SEQUENCE [LARGE SCALE GENOMIC DNA]</scope>
    <source>
        <strain evidence="3">ZS-35-S2</strain>
    </source>
</reference>
<keyword evidence="3" id="KW-1185">Reference proteome</keyword>
<dbReference type="RefSeq" id="WP_209739376.1">
    <property type="nucleotide sequence ID" value="NZ_CP072611.1"/>
</dbReference>
<organism evidence="2 3">
    <name type="scientific">Aureimonas populi</name>
    <dbReference type="NCBI Taxonomy" id="1701758"/>
    <lineage>
        <taxon>Bacteria</taxon>
        <taxon>Pseudomonadati</taxon>
        <taxon>Pseudomonadota</taxon>
        <taxon>Alphaproteobacteria</taxon>
        <taxon>Hyphomicrobiales</taxon>
        <taxon>Aurantimonadaceae</taxon>
        <taxon>Aureimonas</taxon>
    </lineage>
</organism>